<dbReference type="Proteomes" id="UP000221165">
    <property type="component" value="Unassembled WGS sequence"/>
</dbReference>
<dbReference type="PANTHER" id="PTHR37984">
    <property type="entry name" value="PROTEIN CBG26694"/>
    <property type="match status" value="1"/>
</dbReference>
<keyword evidence="5" id="KW-0378">Hydrolase</keyword>
<name>A0A2C6KPI9_9APIC</name>
<evidence type="ECO:0000256" key="1">
    <source>
        <dbReference type="ARBA" id="ARBA00022679"/>
    </source>
</evidence>
<dbReference type="RefSeq" id="XP_067920234.1">
    <property type="nucleotide sequence ID" value="XM_068067790.1"/>
</dbReference>
<keyword evidence="6" id="KW-0695">RNA-directed DNA polymerase</keyword>
<dbReference type="GO" id="GO:0016787">
    <property type="term" value="F:hydrolase activity"/>
    <property type="evidence" value="ECO:0007669"/>
    <property type="project" value="UniProtKB-KW"/>
</dbReference>
<keyword evidence="4" id="KW-0255">Endonuclease</keyword>
<feature type="domain" description="Reverse transcriptase RNase H-like" evidence="7">
    <location>
        <begin position="2"/>
        <end position="62"/>
    </location>
</feature>
<dbReference type="GeneID" id="94431001"/>
<evidence type="ECO:0000313" key="8">
    <source>
        <dbReference type="EMBL" id="PHJ18528.1"/>
    </source>
</evidence>
<dbReference type="GO" id="GO:0004519">
    <property type="term" value="F:endonuclease activity"/>
    <property type="evidence" value="ECO:0007669"/>
    <property type="project" value="UniProtKB-KW"/>
</dbReference>
<feature type="non-terminal residue" evidence="8">
    <location>
        <position position="65"/>
    </location>
</feature>
<dbReference type="EMBL" id="MIGC01004098">
    <property type="protein sequence ID" value="PHJ18528.1"/>
    <property type="molecule type" value="Genomic_DNA"/>
</dbReference>
<keyword evidence="1" id="KW-0808">Transferase</keyword>
<protein>
    <submittedName>
        <fullName evidence="8">Disease resistance protein</fullName>
    </submittedName>
</protein>
<organism evidence="8 9">
    <name type="scientific">Cystoisospora suis</name>
    <dbReference type="NCBI Taxonomy" id="483139"/>
    <lineage>
        <taxon>Eukaryota</taxon>
        <taxon>Sar</taxon>
        <taxon>Alveolata</taxon>
        <taxon>Apicomplexa</taxon>
        <taxon>Conoidasida</taxon>
        <taxon>Coccidia</taxon>
        <taxon>Eucoccidiorida</taxon>
        <taxon>Eimeriorina</taxon>
        <taxon>Sarcocystidae</taxon>
        <taxon>Cystoisospora</taxon>
    </lineage>
</organism>
<evidence type="ECO:0000256" key="5">
    <source>
        <dbReference type="ARBA" id="ARBA00022801"/>
    </source>
</evidence>
<evidence type="ECO:0000256" key="2">
    <source>
        <dbReference type="ARBA" id="ARBA00022695"/>
    </source>
</evidence>
<dbReference type="OrthoDB" id="2013610at2759"/>
<reference evidence="8 9" key="1">
    <citation type="journal article" date="2017" name="Int. J. Parasitol.">
        <title>The genome of the protozoan parasite Cystoisospora suis and a reverse vaccinology approach to identify vaccine candidates.</title>
        <authorList>
            <person name="Palmieri N."/>
            <person name="Shrestha A."/>
            <person name="Ruttkowski B."/>
            <person name="Beck T."/>
            <person name="Vogl C."/>
            <person name="Tomley F."/>
            <person name="Blake D.P."/>
            <person name="Joachim A."/>
        </authorList>
    </citation>
    <scope>NUCLEOTIDE SEQUENCE [LARGE SCALE GENOMIC DNA]</scope>
    <source>
        <strain evidence="8 9">Wien I</strain>
    </source>
</reference>
<evidence type="ECO:0000259" key="7">
    <source>
        <dbReference type="Pfam" id="PF17917"/>
    </source>
</evidence>
<dbReference type="SUPFAM" id="SSF56672">
    <property type="entry name" value="DNA/RNA polymerases"/>
    <property type="match status" value="1"/>
</dbReference>
<dbReference type="GO" id="GO:0003964">
    <property type="term" value="F:RNA-directed DNA polymerase activity"/>
    <property type="evidence" value="ECO:0007669"/>
    <property type="project" value="UniProtKB-KW"/>
</dbReference>
<accession>A0A2C6KPI9</accession>
<proteinExistence type="predicted"/>
<evidence type="ECO:0000256" key="6">
    <source>
        <dbReference type="ARBA" id="ARBA00022918"/>
    </source>
</evidence>
<keyword evidence="9" id="KW-1185">Reference proteome</keyword>
<dbReference type="InterPro" id="IPR041373">
    <property type="entry name" value="RT_RNaseH"/>
</dbReference>
<dbReference type="InterPro" id="IPR043502">
    <property type="entry name" value="DNA/RNA_pol_sf"/>
</dbReference>
<sequence>MENPILFKTNASKHAIGAVIEQDGVPVAFESRKMGPREQFLPAYESELLAIVYALTKWKQFIGTR</sequence>
<evidence type="ECO:0000313" key="9">
    <source>
        <dbReference type="Proteomes" id="UP000221165"/>
    </source>
</evidence>
<keyword evidence="2" id="KW-0548">Nucleotidyltransferase</keyword>
<comment type="caution">
    <text evidence="8">The sequence shown here is derived from an EMBL/GenBank/DDBJ whole genome shotgun (WGS) entry which is preliminary data.</text>
</comment>
<dbReference type="Pfam" id="PF17917">
    <property type="entry name" value="RT_RNaseH"/>
    <property type="match status" value="1"/>
</dbReference>
<dbReference type="VEuPathDB" id="ToxoDB:CSUI_007645"/>
<keyword evidence="3" id="KW-0540">Nuclease</keyword>
<dbReference type="PANTHER" id="PTHR37984:SF8">
    <property type="entry name" value="CCHC-TYPE DOMAIN-CONTAINING PROTEIN"/>
    <property type="match status" value="1"/>
</dbReference>
<dbReference type="AlphaFoldDB" id="A0A2C6KPI9"/>
<evidence type="ECO:0000256" key="4">
    <source>
        <dbReference type="ARBA" id="ARBA00022759"/>
    </source>
</evidence>
<dbReference type="InterPro" id="IPR050951">
    <property type="entry name" value="Retrovirus_Pol_polyprotein"/>
</dbReference>
<gene>
    <name evidence="8" type="ORF">CSUI_007645</name>
</gene>
<evidence type="ECO:0000256" key="3">
    <source>
        <dbReference type="ARBA" id="ARBA00022722"/>
    </source>
</evidence>